<dbReference type="EMBL" id="BLLF01000335">
    <property type="protein sequence ID" value="GFH10666.1"/>
    <property type="molecule type" value="Genomic_DNA"/>
</dbReference>
<reference evidence="1 2" key="1">
    <citation type="submission" date="2020-02" db="EMBL/GenBank/DDBJ databases">
        <title>Draft genome sequence of Haematococcus lacustris strain NIES-144.</title>
        <authorList>
            <person name="Morimoto D."/>
            <person name="Nakagawa S."/>
            <person name="Yoshida T."/>
            <person name="Sawayama S."/>
        </authorList>
    </citation>
    <scope>NUCLEOTIDE SEQUENCE [LARGE SCALE GENOMIC DNA]</scope>
    <source>
        <strain evidence="1 2">NIES-144</strain>
    </source>
</reference>
<gene>
    <name evidence="1" type="ORF">HaLaN_06021</name>
</gene>
<accession>A0A699YUL7</accession>
<dbReference type="Proteomes" id="UP000485058">
    <property type="component" value="Unassembled WGS sequence"/>
</dbReference>
<feature type="non-terminal residue" evidence="1">
    <location>
        <position position="1"/>
    </location>
</feature>
<sequence>MFDFRLFNLFGIYIGFDVDGGGLYQVNAKTDCLLFTWSAAAVSDMACNVSPVVAGFW</sequence>
<organism evidence="1 2">
    <name type="scientific">Haematococcus lacustris</name>
    <name type="common">Green alga</name>
    <name type="synonym">Haematococcus pluvialis</name>
    <dbReference type="NCBI Taxonomy" id="44745"/>
    <lineage>
        <taxon>Eukaryota</taxon>
        <taxon>Viridiplantae</taxon>
        <taxon>Chlorophyta</taxon>
        <taxon>core chlorophytes</taxon>
        <taxon>Chlorophyceae</taxon>
        <taxon>CS clade</taxon>
        <taxon>Chlamydomonadales</taxon>
        <taxon>Haematococcaceae</taxon>
        <taxon>Haematococcus</taxon>
    </lineage>
</organism>
<name>A0A699YUL7_HAELA</name>
<evidence type="ECO:0000313" key="2">
    <source>
        <dbReference type="Proteomes" id="UP000485058"/>
    </source>
</evidence>
<dbReference type="AlphaFoldDB" id="A0A699YUL7"/>
<proteinExistence type="predicted"/>
<evidence type="ECO:0000313" key="1">
    <source>
        <dbReference type="EMBL" id="GFH10666.1"/>
    </source>
</evidence>
<keyword evidence="2" id="KW-1185">Reference proteome</keyword>
<protein>
    <submittedName>
        <fullName evidence="1">Uncharacterized protein</fullName>
    </submittedName>
</protein>
<comment type="caution">
    <text evidence="1">The sequence shown here is derived from an EMBL/GenBank/DDBJ whole genome shotgun (WGS) entry which is preliminary data.</text>
</comment>